<reference evidence="4 6" key="2">
    <citation type="submission" date="2016-09" db="EMBL/GenBank/DDBJ databases">
        <authorList>
            <consortium name="Pathogen Informatics"/>
        </authorList>
    </citation>
    <scope>NUCLEOTIDE SEQUENCE [LARGE SCALE GENOMIC DNA]</scope>
    <source>
        <strain evidence="4 6">82B</strain>
    </source>
</reference>
<dbReference type="InterPro" id="IPR014729">
    <property type="entry name" value="Rossmann-like_a/b/a_fold"/>
</dbReference>
<dbReference type="AlphaFoldDB" id="A0A1D4HUV8"/>
<sequence>MYNKILLAYDFDNSFNNVPKELNNLIAGNDEAEVTIFNVIPESDLEASVRYDNKHFEDLAKEKNEQLKPFVQELEQLGLKVEVKFSTGYIKQSILSEVKANNYDIIVMSNTRKKSDIKNILGNVTHKIASNISIPVLIVN</sequence>
<evidence type="ECO:0000256" key="1">
    <source>
        <dbReference type="ARBA" id="ARBA00008791"/>
    </source>
</evidence>
<evidence type="ECO:0000313" key="4">
    <source>
        <dbReference type="EMBL" id="SCS59495.1"/>
    </source>
</evidence>
<evidence type="ECO:0000259" key="2">
    <source>
        <dbReference type="Pfam" id="PF00582"/>
    </source>
</evidence>
<evidence type="ECO:0000313" key="5">
    <source>
        <dbReference type="Proteomes" id="UP000095412"/>
    </source>
</evidence>
<dbReference type="PANTHER" id="PTHR46268">
    <property type="entry name" value="STRESS RESPONSE PROTEIN NHAX"/>
    <property type="match status" value="1"/>
</dbReference>
<name>A0A1D4HUV8_9STAP</name>
<dbReference type="Proteomes" id="UP000095768">
    <property type="component" value="Unassembled WGS sequence"/>
</dbReference>
<accession>A0A1D4HUV8</accession>
<dbReference type="InterPro" id="IPR006015">
    <property type="entry name" value="Universal_stress_UspA"/>
</dbReference>
<dbReference type="EMBL" id="FMPI01000002">
    <property type="protein sequence ID" value="SCS41030.1"/>
    <property type="molecule type" value="Genomic_DNA"/>
</dbReference>
<reference evidence="3 5" key="1">
    <citation type="submission" date="2016-09" db="EMBL/GenBank/DDBJ databases">
        <authorList>
            <consortium name="Pathogen Informatics"/>
            <person name="Sun Q."/>
            <person name="Inoue M."/>
        </authorList>
    </citation>
    <scope>NUCLEOTIDE SEQUENCE [LARGE SCALE GENOMIC DNA]</scope>
    <source>
        <strain evidence="3 5">82C</strain>
    </source>
</reference>
<organism evidence="4 6">
    <name type="scientific">Staphylococcus caeli</name>
    <dbReference type="NCBI Taxonomy" id="2201815"/>
    <lineage>
        <taxon>Bacteria</taxon>
        <taxon>Bacillati</taxon>
        <taxon>Bacillota</taxon>
        <taxon>Bacilli</taxon>
        <taxon>Bacillales</taxon>
        <taxon>Staphylococcaceae</taxon>
        <taxon>Staphylococcus</taxon>
    </lineage>
</organism>
<dbReference type="InterPro" id="IPR006016">
    <property type="entry name" value="UspA"/>
</dbReference>
<evidence type="ECO:0000313" key="3">
    <source>
        <dbReference type="EMBL" id="SCS41030.1"/>
    </source>
</evidence>
<dbReference type="Gene3D" id="3.40.50.620">
    <property type="entry name" value="HUPs"/>
    <property type="match status" value="1"/>
</dbReference>
<dbReference type="Pfam" id="PF00582">
    <property type="entry name" value="Usp"/>
    <property type="match status" value="1"/>
</dbReference>
<keyword evidence="5" id="KW-1185">Reference proteome</keyword>
<dbReference type="PRINTS" id="PR01438">
    <property type="entry name" value="UNVRSLSTRESS"/>
</dbReference>
<protein>
    <submittedName>
        <fullName evidence="4">Universal stress protein family</fullName>
    </submittedName>
</protein>
<dbReference type="Proteomes" id="UP000095412">
    <property type="component" value="Unassembled WGS sequence"/>
</dbReference>
<proteinExistence type="inferred from homology"/>
<dbReference type="RefSeq" id="WP_069994588.1">
    <property type="nucleotide sequence ID" value="NZ_FMPG01000002.1"/>
</dbReference>
<dbReference type="SUPFAM" id="SSF52402">
    <property type="entry name" value="Adenine nucleotide alpha hydrolases-like"/>
    <property type="match status" value="1"/>
</dbReference>
<gene>
    <name evidence="4" type="ORF">SAMEA2297795_00774</name>
    <name evidence="3" type="ORF">SAMEA2297796_00452</name>
</gene>
<dbReference type="CDD" id="cd00293">
    <property type="entry name" value="USP-like"/>
    <property type="match status" value="1"/>
</dbReference>
<dbReference type="PANTHER" id="PTHR46268:SF6">
    <property type="entry name" value="UNIVERSAL STRESS PROTEIN UP12"/>
    <property type="match status" value="1"/>
</dbReference>
<evidence type="ECO:0000313" key="6">
    <source>
        <dbReference type="Proteomes" id="UP000095768"/>
    </source>
</evidence>
<feature type="domain" description="UspA" evidence="2">
    <location>
        <begin position="1"/>
        <end position="139"/>
    </location>
</feature>
<dbReference type="OrthoDB" id="9777884at2"/>
<comment type="similarity">
    <text evidence="1">Belongs to the universal stress protein A family.</text>
</comment>
<dbReference type="EMBL" id="FMPG01000002">
    <property type="protein sequence ID" value="SCS59495.1"/>
    <property type="molecule type" value="Genomic_DNA"/>
</dbReference>